<organism evidence="2 3">
    <name type="scientific">Apatococcus lobatus</name>
    <dbReference type="NCBI Taxonomy" id="904363"/>
    <lineage>
        <taxon>Eukaryota</taxon>
        <taxon>Viridiplantae</taxon>
        <taxon>Chlorophyta</taxon>
        <taxon>core chlorophytes</taxon>
        <taxon>Trebouxiophyceae</taxon>
        <taxon>Chlorellales</taxon>
        <taxon>Chlorellaceae</taxon>
        <taxon>Apatococcus</taxon>
    </lineage>
</organism>
<keyword evidence="3" id="KW-1185">Reference proteome</keyword>
<sequence>MVTATIGETGKGNMEMGAGHVVRLVGEYGDFCSAPSRERWYTRWYSHISRACGSDGDGAAEQRVPTPSSKRARGREASQGSVCPARGTNYQTVSQETPQSSCKSYLQGPIWSASKSPEDTGSHWHKKRQQAATTLAKCADADRLSEDQGINPDLAAEEELVSNDEERKKTRSGKGPPHGYPAADVLDERFISQTLSSPAEDPKMDAWTVQAIANTAGLEDEVEEEARPAGGLEAAVASQATKHQGKPRDEKPAESTPGPNEATLSMGTPITAAAYVRLGDPREHSGTADPEASPSSKHPELPRTAADVRETEVESGMVRPQHPDMSYGPQLRNLFNLDDLPSPSALDHPHAADQLEAPAEATDRDQQPLFTAEPFQVVVPCQGVPPAARRRASFSFCSADVLQALCNPAVEDLLHDPTLEAAFDRLAGLTPASPAMAPTRAEAFQAPQDLPSLSRFGHGSQADFQLPLGAPASTSVAATCRENEEFVAVLEAKRRAAEHTWRFHTGEAASAMHECNRLDADILALTQGAHGHHFVAADN</sequence>
<dbReference type="EMBL" id="JALJOS010000023">
    <property type="protein sequence ID" value="KAK9825797.1"/>
    <property type="molecule type" value="Genomic_DNA"/>
</dbReference>
<evidence type="ECO:0000256" key="1">
    <source>
        <dbReference type="SAM" id="MobiDB-lite"/>
    </source>
</evidence>
<feature type="compositionally biased region" description="Basic and acidic residues" evidence="1">
    <location>
        <begin position="297"/>
        <end position="312"/>
    </location>
</feature>
<feature type="region of interest" description="Disordered" evidence="1">
    <location>
        <begin position="52"/>
        <end position="101"/>
    </location>
</feature>
<gene>
    <name evidence="2" type="ORF">WJX74_008142</name>
</gene>
<name>A0AAW1QXG8_9CHLO</name>
<comment type="caution">
    <text evidence="2">The sequence shown here is derived from an EMBL/GenBank/DDBJ whole genome shotgun (WGS) entry which is preliminary data.</text>
</comment>
<feature type="region of interest" description="Disordered" evidence="1">
    <location>
        <begin position="113"/>
        <end position="184"/>
    </location>
</feature>
<feature type="compositionally biased region" description="Polar residues" evidence="1">
    <location>
        <begin position="88"/>
        <end position="101"/>
    </location>
</feature>
<dbReference type="Proteomes" id="UP001438707">
    <property type="component" value="Unassembled WGS sequence"/>
</dbReference>
<evidence type="ECO:0000313" key="3">
    <source>
        <dbReference type="Proteomes" id="UP001438707"/>
    </source>
</evidence>
<feature type="region of interest" description="Disordered" evidence="1">
    <location>
        <begin position="280"/>
        <end position="349"/>
    </location>
</feature>
<dbReference type="AlphaFoldDB" id="A0AAW1QXG8"/>
<accession>A0AAW1QXG8</accession>
<evidence type="ECO:0000313" key="2">
    <source>
        <dbReference type="EMBL" id="KAK9825797.1"/>
    </source>
</evidence>
<protein>
    <submittedName>
        <fullName evidence="2">Uncharacterized protein</fullName>
    </submittedName>
</protein>
<feature type="region of interest" description="Disordered" evidence="1">
    <location>
        <begin position="219"/>
        <end position="268"/>
    </location>
</feature>
<proteinExistence type="predicted"/>
<reference evidence="2 3" key="1">
    <citation type="journal article" date="2024" name="Nat. Commun.">
        <title>Phylogenomics reveals the evolutionary origins of lichenization in chlorophyte algae.</title>
        <authorList>
            <person name="Puginier C."/>
            <person name="Libourel C."/>
            <person name="Otte J."/>
            <person name="Skaloud P."/>
            <person name="Haon M."/>
            <person name="Grisel S."/>
            <person name="Petersen M."/>
            <person name="Berrin J.G."/>
            <person name="Delaux P.M."/>
            <person name="Dal Grande F."/>
            <person name="Keller J."/>
        </authorList>
    </citation>
    <scope>NUCLEOTIDE SEQUENCE [LARGE SCALE GENOMIC DNA]</scope>
    <source>
        <strain evidence="2 3">SAG 2145</strain>
    </source>
</reference>